<dbReference type="InterPro" id="IPR017911">
    <property type="entry name" value="MacB-like_ATP-bd"/>
</dbReference>
<dbReference type="InterPro" id="IPR027417">
    <property type="entry name" value="P-loop_NTPase"/>
</dbReference>
<evidence type="ECO:0000256" key="4">
    <source>
        <dbReference type="ARBA" id="ARBA00022840"/>
    </source>
</evidence>
<sequence length="237" mass="26370">MEIRDRMSHLNHETSLIEAQDVAKSFRTQAGQVQLFRDLDLRIERGESLAIIGRSGAGKSTLLSLLAGLDTPTDGRILFDGQSLDALDDAARADLRLKQISFIFQSFHLLPELNALDNVRLPLEIQGRQDADQQARHWLEQVGLGDRLDHYPAQLSGGEQQRVAIARAFATEPKVLFADEPTGNLDDDTGHQIIEQLFRLNAEADTTLVLITHDSDLAARCARRLHLHNGRLEEVAA</sequence>
<keyword evidence="4 6" id="KW-0067">ATP-binding</keyword>
<dbReference type="InterPro" id="IPR003593">
    <property type="entry name" value="AAA+_ATPase"/>
</dbReference>
<dbReference type="Pfam" id="PF00005">
    <property type="entry name" value="ABC_tran"/>
    <property type="match status" value="1"/>
</dbReference>
<dbReference type="InterPro" id="IPR003439">
    <property type="entry name" value="ABC_transporter-like_ATP-bd"/>
</dbReference>
<dbReference type="EMBL" id="JACVEW010000021">
    <property type="protein sequence ID" value="MBP0049607.1"/>
    <property type="molecule type" value="Genomic_DNA"/>
</dbReference>
<evidence type="ECO:0000256" key="3">
    <source>
        <dbReference type="ARBA" id="ARBA00022741"/>
    </source>
</evidence>
<dbReference type="Proteomes" id="UP000810171">
    <property type="component" value="Unassembled WGS sequence"/>
</dbReference>
<comment type="similarity">
    <text evidence="1">Belongs to the ABC transporter superfamily.</text>
</comment>
<feature type="domain" description="ABC transporter" evidence="5">
    <location>
        <begin position="17"/>
        <end position="237"/>
    </location>
</feature>
<keyword evidence="2" id="KW-0813">Transport</keyword>
<reference evidence="6 7" key="1">
    <citation type="submission" date="2020-09" db="EMBL/GenBank/DDBJ databases">
        <authorList>
            <person name="Tanuku N.R.S."/>
        </authorList>
    </citation>
    <scope>NUCLEOTIDE SEQUENCE [LARGE SCALE GENOMIC DNA]</scope>
    <source>
        <strain evidence="6 7">AK62</strain>
    </source>
</reference>
<dbReference type="CDD" id="cd03255">
    <property type="entry name" value="ABC_MJ0796_LolCDE_FtsE"/>
    <property type="match status" value="1"/>
</dbReference>
<evidence type="ECO:0000256" key="1">
    <source>
        <dbReference type="ARBA" id="ARBA00005417"/>
    </source>
</evidence>
<dbReference type="GO" id="GO:0005524">
    <property type="term" value="F:ATP binding"/>
    <property type="evidence" value="ECO:0007669"/>
    <property type="project" value="UniProtKB-KW"/>
</dbReference>
<dbReference type="SMART" id="SM00382">
    <property type="entry name" value="AAA"/>
    <property type="match status" value="1"/>
</dbReference>
<gene>
    <name evidence="6" type="ORF">H9C73_12785</name>
</gene>
<protein>
    <submittedName>
        <fullName evidence="6">ABC transporter ATP-binding protein</fullName>
    </submittedName>
</protein>
<dbReference type="PROSITE" id="PS50893">
    <property type="entry name" value="ABC_TRANSPORTER_2"/>
    <property type="match status" value="1"/>
</dbReference>
<keyword evidence="3" id="KW-0547">Nucleotide-binding</keyword>
<organism evidence="6 7">
    <name type="scientific">Marinobacterium alkalitolerans</name>
    <dbReference type="NCBI Taxonomy" id="1542925"/>
    <lineage>
        <taxon>Bacteria</taxon>
        <taxon>Pseudomonadati</taxon>
        <taxon>Pseudomonadota</taxon>
        <taxon>Gammaproteobacteria</taxon>
        <taxon>Oceanospirillales</taxon>
        <taxon>Oceanospirillaceae</taxon>
        <taxon>Marinobacterium</taxon>
    </lineage>
</organism>
<proteinExistence type="inferred from homology"/>
<evidence type="ECO:0000313" key="7">
    <source>
        <dbReference type="Proteomes" id="UP000810171"/>
    </source>
</evidence>
<evidence type="ECO:0000259" key="5">
    <source>
        <dbReference type="PROSITE" id="PS50893"/>
    </source>
</evidence>
<dbReference type="PANTHER" id="PTHR24220:SF689">
    <property type="entry name" value="LIPOPROTEIN-RELEASING SYSTEM ATP-BINDING PROTEIN LOLD"/>
    <property type="match status" value="1"/>
</dbReference>
<name>A0ABS3ZD47_9GAMM</name>
<dbReference type="InterPro" id="IPR017871">
    <property type="entry name" value="ABC_transporter-like_CS"/>
</dbReference>
<keyword evidence="7" id="KW-1185">Reference proteome</keyword>
<dbReference type="SUPFAM" id="SSF52540">
    <property type="entry name" value="P-loop containing nucleoside triphosphate hydrolases"/>
    <property type="match status" value="1"/>
</dbReference>
<dbReference type="Gene3D" id="3.40.50.300">
    <property type="entry name" value="P-loop containing nucleotide triphosphate hydrolases"/>
    <property type="match status" value="1"/>
</dbReference>
<comment type="caution">
    <text evidence="6">The sequence shown here is derived from an EMBL/GenBank/DDBJ whole genome shotgun (WGS) entry which is preliminary data.</text>
</comment>
<evidence type="ECO:0000313" key="6">
    <source>
        <dbReference type="EMBL" id="MBP0049607.1"/>
    </source>
</evidence>
<evidence type="ECO:0000256" key="2">
    <source>
        <dbReference type="ARBA" id="ARBA00022448"/>
    </source>
</evidence>
<accession>A0ABS3ZD47</accession>
<dbReference type="InterPro" id="IPR015854">
    <property type="entry name" value="ABC_transpr_LolD-like"/>
</dbReference>
<dbReference type="PROSITE" id="PS00211">
    <property type="entry name" value="ABC_TRANSPORTER_1"/>
    <property type="match status" value="1"/>
</dbReference>
<dbReference type="PANTHER" id="PTHR24220">
    <property type="entry name" value="IMPORT ATP-BINDING PROTEIN"/>
    <property type="match status" value="1"/>
</dbReference>